<gene>
    <name evidence="2" type="ORF">ENN47_12405</name>
</gene>
<sequence length="118" mass="13556">MEVVNTIVFLGTGNLSNTGSFYRDLIGLELFRDQGKCQIFFTAGGGMIGFCDHLQVNPGENNPIITLLTEEVDEFYEKLTELGFECTEPIVNEKFNIYHFFTKDPDGYRLEIQRFLDR</sequence>
<dbReference type="PROSITE" id="PS51819">
    <property type="entry name" value="VOC"/>
    <property type="match status" value="1"/>
</dbReference>
<dbReference type="SUPFAM" id="SSF54593">
    <property type="entry name" value="Glyoxalase/Bleomycin resistance protein/Dihydroxybiphenyl dioxygenase"/>
    <property type="match status" value="1"/>
</dbReference>
<dbReference type="InterPro" id="IPR037523">
    <property type="entry name" value="VOC_core"/>
</dbReference>
<comment type="caution">
    <text evidence="2">The sequence shown here is derived from an EMBL/GenBank/DDBJ whole genome shotgun (WGS) entry which is preliminary data.</text>
</comment>
<reference evidence="2" key="1">
    <citation type="journal article" date="2020" name="mSystems">
        <title>Genome- and Community-Level Interaction Insights into Carbon Utilization and Element Cycling Functions of Hydrothermarchaeota in Hydrothermal Sediment.</title>
        <authorList>
            <person name="Zhou Z."/>
            <person name="Liu Y."/>
            <person name="Xu W."/>
            <person name="Pan J."/>
            <person name="Luo Z.H."/>
            <person name="Li M."/>
        </authorList>
    </citation>
    <scope>NUCLEOTIDE SEQUENCE [LARGE SCALE GENOMIC DNA]</scope>
    <source>
        <strain evidence="2">SpSt-1179</strain>
    </source>
</reference>
<dbReference type="AlphaFoldDB" id="A0A7C1CYE1"/>
<dbReference type="Pfam" id="PF00903">
    <property type="entry name" value="Glyoxalase"/>
    <property type="match status" value="1"/>
</dbReference>
<dbReference type="InterPro" id="IPR029068">
    <property type="entry name" value="Glyas_Bleomycin-R_OHBP_Dase"/>
</dbReference>
<dbReference type="Proteomes" id="UP000886198">
    <property type="component" value="Unassembled WGS sequence"/>
</dbReference>
<name>A0A7C1CYE1_9BACT</name>
<protein>
    <submittedName>
        <fullName evidence="2">VOC family protein</fullName>
    </submittedName>
</protein>
<dbReference type="Gene3D" id="3.10.180.10">
    <property type="entry name" value="2,3-Dihydroxybiphenyl 1,2-Dioxygenase, domain 1"/>
    <property type="match status" value="1"/>
</dbReference>
<accession>A0A7C1CYE1</accession>
<evidence type="ECO:0000313" key="2">
    <source>
        <dbReference type="EMBL" id="HDP78951.1"/>
    </source>
</evidence>
<dbReference type="InterPro" id="IPR004360">
    <property type="entry name" value="Glyas_Fos-R_dOase_dom"/>
</dbReference>
<feature type="domain" description="VOC" evidence="1">
    <location>
        <begin position="3"/>
        <end position="115"/>
    </location>
</feature>
<evidence type="ECO:0000259" key="1">
    <source>
        <dbReference type="PROSITE" id="PS51819"/>
    </source>
</evidence>
<organism evidence="2">
    <name type="scientific">Mesotoga infera</name>
    <dbReference type="NCBI Taxonomy" id="1236046"/>
    <lineage>
        <taxon>Bacteria</taxon>
        <taxon>Thermotogati</taxon>
        <taxon>Thermotogota</taxon>
        <taxon>Thermotogae</taxon>
        <taxon>Kosmotogales</taxon>
        <taxon>Kosmotogaceae</taxon>
        <taxon>Mesotoga</taxon>
    </lineage>
</organism>
<dbReference type="EMBL" id="DSBT01000380">
    <property type="protein sequence ID" value="HDP78951.1"/>
    <property type="molecule type" value="Genomic_DNA"/>
</dbReference>
<proteinExistence type="predicted"/>
<dbReference type="CDD" id="cd06587">
    <property type="entry name" value="VOC"/>
    <property type="match status" value="1"/>
</dbReference>